<gene>
    <name evidence="2" type="ORF">HMH01_05650</name>
</gene>
<dbReference type="RefSeq" id="WP_171323276.1">
    <property type="nucleotide sequence ID" value="NZ_JABFBC010000001.1"/>
</dbReference>
<name>A0A849L124_9RHOB</name>
<protein>
    <submittedName>
        <fullName evidence="2">Uncharacterized protein</fullName>
    </submittedName>
</protein>
<sequence length="49" mass="5728">MHRIFADSLMIATRLDQRPVEHRPPMPPRDAKPYRGRSLRAFLGLGRRS</sequence>
<evidence type="ECO:0000256" key="1">
    <source>
        <dbReference type="SAM" id="MobiDB-lite"/>
    </source>
</evidence>
<dbReference type="AlphaFoldDB" id="A0A849L124"/>
<proteinExistence type="predicted"/>
<dbReference type="Proteomes" id="UP000572377">
    <property type="component" value="Unassembled WGS sequence"/>
</dbReference>
<keyword evidence="3" id="KW-1185">Reference proteome</keyword>
<organism evidence="2 3">
    <name type="scientific">Halovulum dunhuangense</name>
    <dbReference type="NCBI Taxonomy" id="1505036"/>
    <lineage>
        <taxon>Bacteria</taxon>
        <taxon>Pseudomonadati</taxon>
        <taxon>Pseudomonadota</taxon>
        <taxon>Alphaproteobacteria</taxon>
        <taxon>Rhodobacterales</taxon>
        <taxon>Paracoccaceae</taxon>
        <taxon>Halovulum</taxon>
    </lineage>
</organism>
<evidence type="ECO:0000313" key="3">
    <source>
        <dbReference type="Proteomes" id="UP000572377"/>
    </source>
</evidence>
<reference evidence="2 3" key="1">
    <citation type="submission" date="2020-05" db="EMBL/GenBank/DDBJ databases">
        <title>Gimesia benthica sp. nov., a novel planctomycete isolated from a deep-sea water sample of the Northwest Indian Ocean.</title>
        <authorList>
            <person name="Wang J."/>
            <person name="Ruan C."/>
            <person name="Song L."/>
            <person name="Zhu Y."/>
            <person name="Li A."/>
            <person name="Zheng X."/>
            <person name="Wang L."/>
            <person name="Lu Z."/>
            <person name="Huang Y."/>
            <person name="Du W."/>
            <person name="Zhou Y."/>
            <person name="Huang L."/>
            <person name="Dai X."/>
        </authorList>
    </citation>
    <scope>NUCLEOTIDE SEQUENCE [LARGE SCALE GENOMIC DNA]</scope>
    <source>
        <strain evidence="2 3">YYQ-30</strain>
    </source>
</reference>
<feature type="region of interest" description="Disordered" evidence="1">
    <location>
        <begin position="16"/>
        <end position="35"/>
    </location>
</feature>
<feature type="compositionally biased region" description="Basic and acidic residues" evidence="1">
    <location>
        <begin position="16"/>
        <end position="33"/>
    </location>
</feature>
<accession>A0A849L124</accession>
<evidence type="ECO:0000313" key="2">
    <source>
        <dbReference type="EMBL" id="NNU79919.1"/>
    </source>
</evidence>
<dbReference type="EMBL" id="JABFBC010000001">
    <property type="protein sequence ID" value="NNU79919.1"/>
    <property type="molecule type" value="Genomic_DNA"/>
</dbReference>
<comment type="caution">
    <text evidence="2">The sequence shown here is derived from an EMBL/GenBank/DDBJ whole genome shotgun (WGS) entry which is preliminary data.</text>
</comment>